<keyword evidence="4 5" id="KW-0472">Membrane</keyword>
<feature type="transmembrane region" description="Helical" evidence="5">
    <location>
        <begin position="16"/>
        <end position="34"/>
    </location>
</feature>
<dbReference type="PANTHER" id="PTHR23531:SF1">
    <property type="entry name" value="QUINOLENE RESISTANCE PROTEIN NORA"/>
    <property type="match status" value="1"/>
</dbReference>
<organism evidence="7 8">
    <name type="scientific">Nesterenkonia cremea</name>
    <dbReference type="NCBI Taxonomy" id="1882340"/>
    <lineage>
        <taxon>Bacteria</taxon>
        <taxon>Bacillati</taxon>
        <taxon>Actinomycetota</taxon>
        <taxon>Actinomycetes</taxon>
        <taxon>Micrococcales</taxon>
        <taxon>Micrococcaceae</taxon>
        <taxon>Nesterenkonia</taxon>
    </lineage>
</organism>
<dbReference type="GO" id="GO:0022857">
    <property type="term" value="F:transmembrane transporter activity"/>
    <property type="evidence" value="ECO:0007669"/>
    <property type="project" value="InterPro"/>
</dbReference>
<evidence type="ECO:0000256" key="5">
    <source>
        <dbReference type="SAM" id="Phobius"/>
    </source>
</evidence>
<reference evidence="7" key="2">
    <citation type="submission" date="2020-09" db="EMBL/GenBank/DDBJ databases">
        <authorList>
            <person name="Sun Q."/>
            <person name="Zhou Y."/>
        </authorList>
    </citation>
    <scope>NUCLEOTIDE SEQUENCE</scope>
    <source>
        <strain evidence="7">CGMCC 1.15388</strain>
    </source>
</reference>
<keyword evidence="2 5" id="KW-0812">Transmembrane</keyword>
<dbReference type="RefSeq" id="WP_188682312.1">
    <property type="nucleotide sequence ID" value="NZ_BMIS01000001.1"/>
</dbReference>
<gene>
    <name evidence="7" type="ORF">GCM10011401_03700</name>
</gene>
<sequence>MSDPQEQPWQSPDIKGLALLLLVTALAFGNYAGLLSVVPMWASAGGAASVAVGATTGVMMGATVAAQMASPWLFRILTLRGMMILGAILLGLPTPLYVLSDGLLWILLITAVRGIGFAMMVVAGAALVAELAGMGKLSTVAALYGAAAALPNLGALSGGVWVAQTISFEVVFWGTGIACLGAAALSFLLPAVRTEFSLSSLAGMGRVLPPLILFLITAAAFGALTTFLPLAGPDAAQAAAALLVASIALIMGRLGAGFLGRAGAGRLVVLSALLGGIGLGLLAFSLEGPLPLLLIGAALVGAGFGAAQNDSFVVTVERFGPGKSGAASTVWNVAYDGGFGVGAVALGAVIGAAGYSGAFAAMAVAAVIIAAAMPVLTRGRGA</sequence>
<evidence type="ECO:0000256" key="3">
    <source>
        <dbReference type="ARBA" id="ARBA00022989"/>
    </source>
</evidence>
<dbReference type="InterPro" id="IPR052714">
    <property type="entry name" value="MFS_Exporter"/>
</dbReference>
<feature type="transmembrane region" description="Helical" evidence="5">
    <location>
        <begin position="358"/>
        <end position="376"/>
    </location>
</feature>
<dbReference type="PANTHER" id="PTHR23531">
    <property type="entry name" value="QUINOLENE RESISTANCE PROTEIN NORA"/>
    <property type="match status" value="1"/>
</dbReference>
<feature type="transmembrane region" description="Helical" evidence="5">
    <location>
        <begin position="333"/>
        <end position="352"/>
    </location>
</feature>
<evidence type="ECO:0000256" key="1">
    <source>
        <dbReference type="ARBA" id="ARBA00004651"/>
    </source>
</evidence>
<evidence type="ECO:0000256" key="2">
    <source>
        <dbReference type="ARBA" id="ARBA00022692"/>
    </source>
</evidence>
<keyword evidence="8" id="KW-1185">Reference proteome</keyword>
<dbReference type="Proteomes" id="UP000633136">
    <property type="component" value="Unassembled WGS sequence"/>
</dbReference>
<feature type="transmembrane region" description="Helical" evidence="5">
    <location>
        <begin position="104"/>
        <end position="129"/>
    </location>
</feature>
<comment type="subcellular location">
    <subcellularLocation>
        <location evidence="1">Cell membrane</location>
        <topology evidence="1">Multi-pass membrane protein</topology>
    </subcellularLocation>
</comment>
<keyword evidence="3 5" id="KW-1133">Transmembrane helix</keyword>
<feature type="transmembrane region" description="Helical" evidence="5">
    <location>
        <begin position="292"/>
        <end position="312"/>
    </location>
</feature>
<dbReference type="EMBL" id="BMIS01000001">
    <property type="protein sequence ID" value="GGE60095.1"/>
    <property type="molecule type" value="Genomic_DNA"/>
</dbReference>
<dbReference type="InterPro" id="IPR036259">
    <property type="entry name" value="MFS_trans_sf"/>
</dbReference>
<feature type="transmembrane region" description="Helical" evidence="5">
    <location>
        <begin position="267"/>
        <end position="286"/>
    </location>
</feature>
<feature type="transmembrane region" description="Helical" evidence="5">
    <location>
        <begin position="141"/>
        <end position="164"/>
    </location>
</feature>
<feature type="transmembrane region" description="Helical" evidence="5">
    <location>
        <begin position="211"/>
        <end position="232"/>
    </location>
</feature>
<evidence type="ECO:0000259" key="6">
    <source>
        <dbReference type="PROSITE" id="PS50850"/>
    </source>
</evidence>
<dbReference type="Gene3D" id="1.20.1250.20">
    <property type="entry name" value="MFS general substrate transporter like domains"/>
    <property type="match status" value="2"/>
</dbReference>
<name>A0A917AL84_9MICC</name>
<comment type="caution">
    <text evidence="7">The sequence shown here is derived from an EMBL/GenBank/DDBJ whole genome shotgun (WGS) entry which is preliminary data.</text>
</comment>
<reference evidence="7" key="1">
    <citation type="journal article" date="2014" name="Int. J. Syst. Evol. Microbiol.">
        <title>Complete genome sequence of Corynebacterium casei LMG S-19264T (=DSM 44701T), isolated from a smear-ripened cheese.</title>
        <authorList>
            <consortium name="US DOE Joint Genome Institute (JGI-PGF)"/>
            <person name="Walter F."/>
            <person name="Albersmeier A."/>
            <person name="Kalinowski J."/>
            <person name="Ruckert C."/>
        </authorList>
    </citation>
    <scope>NUCLEOTIDE SEQUENCE</scope>
    <source>
        <strain evidence="7">CGMCC 1.15388</strain>
    </source>
</reference>
<dbReference type="InterPro" id="IPR020846">
    <property type="entry name" value="MFS_dom"/>
</dbReference>
<evidence type="ECO:0000313" key="7">
    <source>
        <dbReference type="EMBL" id="GGE60095.1"/>
    </source>
</evidence>
<dbReference type="PROSITE" id="PS50850">
    <property type="entry name" value="MFS"/>
    <property type="match status" value="1"/>
</dbReference>
<feature type="transmembrane region" description="Helical" evidence="5">
    <location>
        <begin position="40"/>
        <end position="60"/>
    </location>
</feature>
<evidence type="ECO:0000313" key="8">
    <source>
        <dbReference type="Proteomes" id="UP000633136"/>
    </source>
</evidence>
<proteinExistence type="predicted"/>
<feature type="transmembrane region" description="Helical" evidence="5">
    <location>
        <begin position="170"/>
        <end position="190"/>
    </location>
</feature>
<evidence type="ECO:0000256" key="4">
    <source>
        <dbReference type="ARBA" id="ARBA00023136"/>
    </source>
</evidence>
<accession>A0A917AL84</accession>
<feature type="domain" description="Major facilitator superfamily (MFS) profile" evidence="6">
    <location>
        <begin position="167"/>
        <end position="382"/>
    </location>
</feature>
<dbReference type="GO" id="GO:0005886">
    <property type="term" value="C:plasma membrane"/>
    <property type="evidence" value="ECO:0007669"/>
    <property type="project" value="UniProtKB-SubCell"/>
</dbReference>
<dbReference type="SUPFAM" id="SSF103473">
    <property type="entry name" value="MFS general substrate transporter"/>
    <property type="match status" value="1"/>
</dbReference>
<protein>
    <submittedName>
        <fullName evidence="7">MFS transporter</fullName>
    </submittedName>
</protein>
<dbReference type="AlphaFoldDB" id="A0A917AL84"/>
<feature type="transmembrane region" description="Helical" evidence="5">
    <location>
        <begin position="72"/>
        <end position="92"/>
    </location>
</feature>
<feature type="transmembrane region" description="Helical" evidence="5">
    <location>
        <begin position="238"/>
        <end position="260"/>
    </location>
</feature>